<feature type="signal peptide" evidence="2">
    <location>
        <begin position="1"/>
        <end position="21"/>
    </location>
</feature>
<organism evidence="3 4">
    <name type="scientific">Globisporangium ultimum (strain ATCC 200006 / CBS 805.95 / DAOM BR144)</name>
    <name type="common">Pythium ultimum</name>
    <dbReference type="NCBI Taxonomy" id="431595"/>
    <lineage>
        <taxon>Eukaryota</taxon>
        <taxon>Sar</taxon>
        <taxon>Stramenopiles</taxon>
        <taxon>Oomycota</taxon>
        <taxon>Peronosporomycetes</taxon>
        <taxon>Pythiales</taxon>
        <taxon>Pythiaceae</taxon>
        <taxon>Globisporangium</taxon>
    </lineage>
</organism>
<dbReference type="VEuPathDB" id="FungiDB:PYU1_G006438"/>
<evidence type="ECO:0000256" key="2">
    <source>
        <dbReference type="SAM" id="SignalP"/>
    </source>
</evidence>
<keyword evidence="2" id="KW-0732">Signal</keyword>
<dbReference type="InParanoid" id="K3WNA8"/>
<evidence type="ECO:0000313" key="3">
    <source>
        <dbReference type="EnsemblProtists" id="PYU1_T006450"/>
    </source>
</evidence>
<keyword evidence="1" id="KW-1133">Transmembrane helix</keyword>
<reference evidence="4" key="1">
    <citation type="journal article" date="2010" name="Genome Biol.">
        <title>Genome sequence of the necrotrophic plant pathogen Pythium ultimum reveals original pathogenicity mechanisms and effector repertoire.</title>
        <authorList>
            <person name="Levesque C.A."/>
            <person name="Brouwer H."/>
            <person name="Cano L."/>
            <person name="Hamilton J.P."/>
            <person name="Holt C."/>
            <person name="Huitema E."/>
            <person name="Raffaele S."/>
            <person name="Robideau G.P."/>
            <person name="Thines M."/>
            <person name="Win J."/>
            <person name="Zerillo M.M."/>
            <person name="Beakes G.W."/>
            <person name="Boore J.L."/>
            <person name="Busam D."/>
            <person name="Dumas B."/>
            <person name="Ferriera S."/>
            <person name="Fuerstenberg S.I."/>
            <person name="Gachon C.M."/>
            <person name="Gaulin E."/>
            <person name="Govers F."/>
            <person name="Grenville-Briggs L."/>
            <person name="Horner N."/>
            <person name="Hostetler J."/>
            <person name="Jiang R.H."/>
            <person name="Johnson J."/>
            <person name="Krajaejun T."/>
            <person name="Lin H."/>
            <person name="Meijer H.J."/>
            <person name="Moore B."/>
            <person name="Morris P."/>
            <person name="Phuntmart V."/>
            <person name="Puiu D."/>
            <person name="Shetty J."/>
            <person name="Stajich J.E."/>
            <person name="Tripathy S."/>
            <person name="Wawra S."/>
            <person name="van West P."/>
            <person name="Whitty B.R."/>
            <person name="Coutinho P.M."/>
            <person name="Henrissat B."/>
            <person name="Martin F."/>
            <person name="Thomas P.D."/>
            <person name="Tyler B.M."/>
            <person name="De Vries R.P."/>
            <person name="Kamoun S."/>
            <person name="Yandell M."/>
            <person name="Tisserat N."/>
            <person name="Buell C.R."/>
        </authorList>
    </citation>
    <scope>NUCLEOTIDE SEQUENCE</scope>
    <source>
        <strain evidence="4">DAOM:BR144</strain>
    </source>
</reference>
<keyword evidence="1" id="KW-0472">Membrane</keyword>
<feature type="chain" id="PRO_5003867842" evidence="2">
    <location>
        <begin position="22"/>
        <end position="317"/>
    </location>
</feature>
<dbReference type="Proteomes" id="UP000019132">
    <property type="component" value="Unassembled WGS sequence"/>
</dbReference>
<keyword evidence="4" id="KW-1185">Reference proteome</keyword>
<reference evidence="4" key="2">
    <citation type="submission" date="2010-04" db="EMBL/GenBank/DDBJ databases">
        <authorList>
            <person name="Buell R."/>
            <person name="Hamilton J."/>
            <person name="Hostetler J."/>
        </authorList>
    </citation>
    <scope>NUCLEOTIDE SEQUENCE [LARGE SCALE GENOMIC DNA]</scope>
    <source>
        <strain evidence="4">DAOM:BR144</strain>
    </source>
</reference>
<reference evidence="3" key="3">
    <citation type="submission" date="2015-02" db="UniProtKB">
        <authorList>
            <consortium name="EnsemblProtists"/>
        </authorList>
    </citation>
    <scope>IDENTIFICATION</scope>
    <source>
        <strain evidence="3">DAOM BR144</strain>
    </source>
</reference>
<proteinExistence type="predicted"/>
<dbReference type="EnsemblProtists" id="PYU1_T006450">
    <property type="protein sequence ID" value="PYU1_T006450"/>
    <property type="gene ID" value="PYU1_G006438"/>
</dbReference>
<evidence type="ECO:0000313" key="4">
    <source>
        <dbReference type="Proteomes" id="UP000019132"/>
    </source>
</evidence>
<dbReference type="EMBL" id="GL376604">
    <property type="status" value="NOT_ANNOTATED_CDS"/>
    <property type="molecule type" value="Genomic_DNA"/>
</dbReference>
<dbReference type="AlphaFoldDB" id="K3WNA8"/>
<keyword evidence="1" id="KW-0812">Transmembrane</keyword>
<feature type="transmembrane region" description="Helical" evidence="1">
    <location>
        <begin position="280"/>
        <end position="303"/>
    </location>
</feature>
<protein>
    <submittedName>
        <fullName evidence="3">Uncharacterized protein</fullName>
    </submittedName>
</protein>
<dbReference type="eggNOG" id="KOG4257">
    <property type="taxonomic scope" value="Eukaryota"/>
</dbReference>
<accession>K3WNA8</accession>
<evidence type="ECO:0000256" key="1">
    <source>
        <dbReference type="SAM" id="Phobius"/>
    </source>
</evidence>
<dbReference type="OMA" id="IHTGNDA"/>
<name>K3WNA8_GLOUD</name>
<dbReference type="HOGENOM" id="CLU_046069_1_0_1"/>
<sequence>MLQSFVSFALALALSASTVSAANVTLPVPLNATFKFDGNTSDLAQQFYARYAAGDTSPPLTHLAVPELVQTRIANADAMAFAELPGLLQRALLWDTGYVLDPLKKPVQVQTLGGRSMADIFVTKHELEDIALCTTQSCTDPTDHLAYKSFQCNGTQILPVTKCVASKFTQTSIHLSMWATGSDPNAVPEINILDHTWVDGNVTYSVYAIHTGNDAAYSECPKDNAYGAVVIPCRTVSTTKATIMAQMSSPKTSAWVDTWLAAFPTTTTTTTPTSGGTSSITGGAIAGITVGIVMVVGIIMLIIEEEPRLGLTGRPRR</sequence>